<evidence type="ECO:0000256" key="5">
    <source>
        <dbReference type="ARBA" id="ARBA00023242"/>
    </source>
</evidence>
<dbReference type="PROSITE" id="PS50102">
    <property type="entry name" value="RRM"/>
    <property type="match status" value="2"/>
</dbReference>
<comment type="similarity">
    <text evidence="2">Belongs to the RRM Spen family.</text>
</comment>
<dbReference type="GO" id="GO:0003723">
    <property type="term" value="F:RNA binding"/>
    <property type="evidence" value="ECO:0007669"/>
    <property type="project" value="UniProtKB-UniRule"/>
</dbReference>
<sequence length="682" mass="75764">MVYSRSDNARDGRPAAYRSSNDRLAKSYRSPPPTGSSRGGGSRPSGGEHRSRKDSSSGGSECLSAFYRDRFGSHSPEDYLNLRMSMFDKALSKDNIRVLLEREFKHLAPFEIKIVRNPEDDERLAYINFERPECAKSVRRNMVPRLQKVLGRRIMLDPAGVIRDQEGKYIPDRYNRAAMAAADRDRSPRSGSATLARLPARRSPVTTTRVGYTGGGAGNVRRRDGQFNNLNQDDTQASRTLFVGNLPGDVRESELRRAFEVYGTVDDVDIKILSDSNAAYAFVLFSTVEESIDARRTQHNKPVRPGSTKCQIGYGKSQASARLYVGGLGTWTTPDLLMKEFDRYGPIDQIEFDIGDTYAYIKFTDADSAADACARMKNFDLGGKGKCITCDFAKDERKPEKSRKRGRSDSDDDYDSKRRGPRTPSVSPGRSPSEAGYIQTVDELKDQIASTWKGLVLLKKAEYPLSLYRVFGKEHLLQDILRDESGNSLKLLISQRLPLDNNFYQKMIDFNQRELALMVAVEGDRSAEPLVKYLQEKNAAGVITVNGGVVYVLSYSQVAERMLKFFAPRIALIKPNTNHLLIALKKTMPGTTTQPTVTPLPAPPQLPNLAGTAPPTAPEISDSMDLKFHPAMPEKSVIAATAAGAKNGASAKEEEESESGEDESEEGEEDEEEDEEEEETEK</sequence>
<feature type="domain" description="RRM" evidence="8">
    <location>
        <begin position="239"/>
        <end position="317"/>
    </location>
</feature>
<dbReference type="PROSITE" id="PS50917">
    <property type="entry name" value="SPOC"/>
    <property type="match status" value="1"/>
</dbReference>
<evidence type="ECO:0000259" key="8">
    <source>
        <dbReference type="PROSITE" id="PS50102"/>
    </source>
</evidence>
<keyword evidence="3" id="KW-0597">Phosphoprotein</keyword>
<evidence type="ECO:0000256" key="3">
    <source>
        <dbReference type="ARBA" id="ARBA00022553"/>
    </source>
</evidence>
<dbReference type="InterPro" id="IPR035979">
    <property type="entry name" value="RBD_domain_sf"/>
</dbReference>
<evidence type="ECO:0000259" key="9">
    <source>
        <dbReference type="PROSITE" id="PS50917"/>
    </source>
</evidence>
<dbReference type="InterPro" id="IPR012677">
    <property type="entry name" value="Nucleotide-bd_a/b_plait_sf"/>
</dbReference>
<dbReference type="InterPro" id="IPR000504">
    <property type="entry name" value="RRM_dom"/>
</dbReference>
<dbReference type="PANTHER" id="PTHR23189">
    <property type="entry name" value="RNA RECOGNITION MOTIF-CONTAINING"/>
    <property type="match status" value="1"/>
</dbReference>
<dbReference type="InterPro" id="IPR012921">
    <property type="entry name" value="SPOC_C"/>
</dbReference>
<dbReference type="InterPro" id="IPR010912">
    <property type="entry name" value="SPOC_met"/>
</dbReference>
<feature type="compositionally biased region" description="Basic and acidic residues" evidence="7">
    <location>
        <begin position="46"/>
        <end position="55"/>
    </location>
</feature>
<evidence type="ECO:0000313" key="10">
    <source>
        <dbReference type="Proteomes" id="UP000887574"/>
    </source>
</evidence>
<dbReference type="InterPro" id="IPR016194">
    <property type="entry name" value="SPOC-like_C_dom_sf"/>
</dbReference>
<reference evidence="11" key="1">
    <citation type="submission" date="2022-11" db="UniProtKB">
        <authorList>
            <consortium name="WormBaseParasite"/>
        </authorList>
    </citation>
    <scope>IDENTIFICATION</scope>
</reference>
<feature type="region of interest" description="Disordered" evidence="7">
    <location>
        <begin position="180"/>
        <end position="223"/>
    </location>
</feature>
<dbReference type="AlphaFoldDB" id="A0A915E5E5"/>
<feature type="region of interest" description="Disordered" evidence="7">
    <location>
        <begin position="398"/>
        <end position="435"/>
    </location>
</feature>
<keyword evidence="5" id="KW-0539">Nucleus</keyword>
<dbReference type="WBParaSite" id="jg26666">
    <property type="protein sequence ID" value="jg26666"/>
    <property type="gene ID" value="jg26666"/>
</dbReference>
<evidence type="ECO:0000256" key="7">
    <source>
        <dbReference type="SAM" id="MobiDB-lite"/>
    </source>
</evidence>
<feature type="region of interest" description="Disordered" evidence="7">
    <location>
        <begin position="1"/>
        <end position="59"/>
    </location>
</feature>
<dbReference type="GO" id="GO:0005634">
    <property type="term" value="C:nucleus"/>
    <property type="evidence" value="ECO:0007669"/>
    <property type="project" value="UniProtKB-SubCell"/>
</dbReference>
<name>A0A915E5E5_9BILA</name>
<dbReference type="SUPFAM" id="SSF54928">
    <property type="entry name" value="RNA-binding domain, RBD"/>
    <property type="match status" value="2"/>
</dbReference>
<dbReference type="SMART" id="SM00360">
    <property type="entry name" value="RRM"/>
    <property type="match status" value="3"/>
</dbReference>
<keyword evidence="4 6" id="KW-0694">RNA-binding</keyword>
<organism evidence="10 11">
    <name type="scientific">Ditylenchus dipsaci</name>
    <dbReference type="NCBI Taxonomy" id="166011"/>
    <lineage>
        <taxon>Eukaryota</taxon>
        <taxon>Metazoa</taxon>
        <taxon>Ecdysozoa</taxon>
        <taxon>Nematoda</taxon>
        <taxon>Chromadorea</taxon>
        <taxon>Rhabditida</taxon>
        <taxon>Tylenchina</taxon>
        <taxon>Tylenchomorpha</taxon>
        <taxon>Sphaerularioidea</taxon>
        <taxon>Anguinidae</taxon>
        <taxon>Anguininae</taxon>
        <taxon>Ditylenchus</taxon>
    </lineage>
</organism>
<feature type="compositionally biased region" description="Low complexity" evidence="7">
    <location>
        <begin position="639"/>
        <end position="650"/>
    </location>
</feature>
<evidence type="ECO:0000256" key="1">
    <source>
        <dbReference type="ARBA" id="ARBA00004123"/>
    </source>
</evidence>
<evidence type="ECO:0000256" key="4">
    <source>
        <dbReference type="ARBA" id="ARBA00022884"/>
    </source>
</evidence>
<dbReference type="Pfam" id="PF00076">
    <property type="entry name" value="RRM_1"/>
    <property type="match status" value="2"/>
</dbReference>
<dbReference type="Pfam" id="PF07744">
    <property type="entry name" value="SPOC"/>
    <property type="match status" value="1"/>
</dbReference>
<evidence type="ECO:0000313" key="11">
    <source>
        <dbReference type="WBParaSite" id="jg26666"/>
    </source>
</evidence>
<dbReference type="Gene3D" id="3.30.70.330">
    <property type="match status" value="2"/>
</dbReference>
<feature type="region of interest" description="Disordered" evidence="7">
    <location>
        <begin position="591"/>
        <end position="682"/>
    </location>
</feature>
<keyword evidence="10" id="KW-1185">Reference proteome</keyword>
<feature type="compositionally biased region" description="Acidic residues" evidence="7">
    <location>
        <begin position="653"/>
        <end position="682"/>
    </location>
</feature>
<feature type="domain" description="SPOC" evidence="9">
    <location>
        <begin position="441"/>
        <end position="588"/>
    </location>
</feature>
<comment type="subcellular location">
    <subcellularLocation>
        <location evidence="1">Nucleus</location>
    </subcellularLocation>
</comment>
<dbReference type="Proteomes" id="UP000887574">
    <property type="component" value="Unplaced"/>
</dbReference>
<evidence type="ECO:0000256" key="2">
    <source>
        <dbReference type="ARBA" id="ARBA00005387"/>
    </source>
</evidence>
<accession>A0A915E5E5</accession>
<dbReference type="SUPFAM" id="SSF100939">
    <property type="entry name" value="SPOC domain-like"/>
    <property type="match status" value="1"/>
</dbReference>
<dbReference type="Gene3D" id="2.40.290.10">
    <property type="match status" value="1"/>
</dbReference>
<feature type="domain" description="RRM" evidence="8">
    <location>
        <begin position="321"/>
        <end position="395"/>
    </location>
</feature>
<evidence type="ECO:0000256" key="6">
    <source>
        <dbReference type="PROSITE-ProRule" id="PRU00176"/>
    </source>
</evidence>
<proteinExistence type="inferred from homology"/>
<protein>
    <submittedName>
        <fullName evidence="11">Uncharacterized protein</fullName>
    </submittedName>
</protein>